<dbReference type="Gene3D" id="3.40.50.850">
    <property type="entry name" value="Isochorismatase-like"/>
    <property type="match status" value="1"/>
</dbReference>
<dbReference type="EMBL" id="DS999411">
    <property type="protein sequence ID" value="EED34648.1"/>
    <property type="molecule type" value="Genomic_DNA"/>
</dbReference>
<organism evidence="3 4">
    <name type="scientific">Luminiphilus syltensis NOR5-1B</name>
    <dbReference type="NCBI Taxonomy" id="565045"/>
    <lineage>
        <taxon>Bacteria</taxon>
        <taxon>Pseudomonadati</taxon>
        <taxon>Pseudomonadota</taxon>
        <taxon>Gammaproteobacteria</taxon>
        <taxon>Cellvibrionales</taxon>
        <taxon>Halieaceae</taxon>
        <taxon>Luminiphilus</taxon>
    </lineage>
</organism>
<dbReference type="EC" id="3.5.1.59" evidence="3"/>
<dbReference type="STRING" id="565045.NOR51B_586"/>
<evidence type="ECO:0000259" key="2">
    <source>
        <dbReference type="Pfam" id="PF00857"/>
    </source>
</evidence>
<proteinExistence type="predicted"/>
<dbReference type="PANTHER" id="PTHR43540:SF1">
    <property type="entry name" value="ISOCHORISMATASE HYDROLASE"/>
    <property type="match status" value="1"/>
</dbReference>
<name>B8KY83_9GAMM</name>
<dbReference type="Proteomes" id="UP000004699">
    <property type="component" value="Unassembled WGS sequence"/>
</dbReference>
<dbReference type="InterPro" id="IPR050272">
    <property type="entry name" value="Isochorismatase-like_hydrls"/>
</dbReference>
<evidence type="ECO:0000256" key="1">
    <source>
        <dbReference type="ARBA" id="ARBA00022801"/>
    </source>
</evidence>
<dbReference type="InterPro" id="IPR000868">
    <property type="entry name" value="Isochorismatase-like_dom"/>
</dbReference>
<keyword evidence="1 3" id="KW-0378">Hydrolase</keyword>
<keyword evidence="4" id="KW-1185">Reference proteome</keyword>
<evidence type="ECO:0000313" key="3">
    <source>
        <dbReference type="EMBL" id="EED34648.1"/>
    </source>
</evidence>
<dbReference type="InterPro" id="IPR036380">
    <property type="entry name" value="Isochorismatase-like_sf"/>
</dbReference>
<sequence length="203" mass="21913">MRTLERSDQGLGAKPALVVIDVVNGFTDEQCPLGAKADTVVDANVALMNAFHDANLPVFLTTVIYRSPDQAQVFRARLPALECLTPDSHWVEYDPRLPIAETDISIEKVHASGFHGTDLDKQLRARGVDSLVVTGLTTSGCVRATVVDGLQNNYRVVVPEEAVGDRNPDAHAANLYDMNAKYADVLSLSKTLEALAALRQSAA</sequence>
<dbReference type="HOGENOM" id="CLU_068979_7_1_6"/>
<dbReference type="Pfam" id="PF00857">
    <property type="entry name" value="Isochorismatase"/>
    <property type="match status" value="1"/>
</dbReference>
<reference evidence="4" key="1">
    <citation type="journal article" date="2013" name="BMC Microbiol.">
        <title>Taxonomy and evolution of bacteriochlorophyll a-containing members of the OM60/NOR5 clade of marine gammaproteobacteria: description of Luminiphilus syltensis gen. nov., sp. nov., reclassification of Haliea rubra as Pseudohaliea rubra gen. nov., comb. nov., and emendation of Chromatocurvus halotolerans.</title>
        <authorList>
            <person name="Spring S."/>
            <person name="Riedel T."/>
            <person name="Sproer C."/>
            <person name="Yan S."/>
            <person name="Harder J."/>
            <person name="Fuchs B.M."/>
        </authorList>
    </citation>
    <scope>NUCLEOTIDE SEQUENCE [LARGE SCALE GENOMIC DNA]</scope>
    <source>
        <strain evidence="4">NOR51-B</strain>
    </source>
</reference>
<dbReference type="GO" id="GO:0050127">
    <property type="term" value="F:N-carbamoylsarcosine amidase activity"/>
    <property type="evidence" value="ECO:0007669"/>
    <property type="project" value="UniProtKB-EC"/>
</dbReference>
<dbReference type="eggNOG" id="COG1335">
    <property type="taxonomic scope" value="Bacteria"/>
</dbReference>
<dbReference type="RefSeq" id="WP_009019396.1">
    <property type="nucleotide sequence ID" value="NZ_DS999411.1"/>
</dbReference>
<gene>
    <name evidence="3" type="ORF">NOR51B_586</name>
</gene>
<dbReference type="PANTHER" id="PTHR43540">
    <property type="entry name" value="PEROXYUREIDOACRYLATE/UREIDOACRYLATE AMIDOHYDROLASE-RELATED"/>
    <property type="match status" value="1"/>
</dbReference>
<protein>
    <submittedName>
        <fullName evidence="3">N-carbamoylsarcosine amidase</fullName>
        <ecNumber evidence="3">3.5.1.59</ecNumber>
    </submittedName>
</protein>
<dbReference type="SUPFAM" id="SSF52499">
    <property type="entry name" value="Isochorismatase-like hydrolases"/>
    <property type="match status" value="1"/>
</dbReference>
<feature type="domain" description="Isochorismatase-like" evidence="2">
    <location>
        <begin position="16"/>
        <end position="187"/>
    </location>
</feature>
<dbReference type="AlphaFoldDB" id="B8KY83"/>
<evidence type="ECO:0000313" key="4">
    <source>
        <dbReference type="Proteomes" id="UP000004699"/>
    </source>
</evidence>
<accession>B8KY83</accession>
<dbReference type="OrthoDB" id="5360912at2"/>